<sequence>MASGEELEDPPSSFKSVVWDNFGFPVSYNSDGERVVDKTKTVCRRCSATVNYVSGNTSNMLSHIRRHHPDIPITGTRRKKSVQLRLPTVLQQPLDTNTCRAKTITEAIGIYIASAMRPYSTIDEAGFRYLLRVLEPRYTPPASTHVRQSVVPALYNKTRVIVEQELKTAHSIALTTDSWTSRATESFLTVTAHFISSEWDMRSVVLQTRPLHEQHTSTHLAEKLKEVVSEWKLERPGMPIAVTTDNARNIVNAVGEAGLGPQIGCFAHTLNLAAKKALEIKQVSHVLAKMRSTVAFFHRSTTAAYLLENKQEMLGMPNHCLINDVATRWNSSFEMVERYLEQQAAVYSALAEKNVKSKGIGNLSDLELSHAEAIVDVMRPLKTITAVMSTESTPSISMILPLQTTLLKSTETNTADSLIVKEMKNAIRDNFQGRYNDPDLQDFLNKCTALDPRFKTLNHLDPACQQKVHEDLVREVLGRAEKNDTPQSAEEDSPPSTSHAAVSTSQAEAEDTEESSSQPPMKRSAMAELFGSLFTTEQGNQTNLKQQLREEVSGYLAKECTSVDSDPLLWWKRHESIYPNLAILAKSYLAIPATSVPSERVFSTAGDIVTATRSTLSTDSVDRLVFLKKNLKIE</sequence>
<dbReference type="Proteomes" id="UP001591681">
    <property type="component" value="Unassembled WGS sequence"/>
</dbReference>
<proteinExistence type="predicted"/>
<keyword evidence="7" id="KW-0804">Transcription</keyword>
<evidence type="ECO:0000259" key="11">
    <source>
        <dbReference type="Pfam" id="PF05699"/>
    </source>
</evidence>
<dbReference type="EMBL" id="JBHFQA010000004">
    <property type="protein sequence ID" value="KAL2100378.1"/>
    <property type="molecule type" value="Genomic_DNA"/>
</dbReference>
<feature type="region of interest" description="Disordered" evidence="9">
    <location>
        <begin position="479"/>
        <end position="522"/>
    </location>
</feature>
<dbReference type="PANTHER" id="PTHR46481:SF4">
    <property type="entry name" value="ZINC FINGER BED DOMAIN-CONTAINING PROTEIN 4"/>
    <property type="match status" value="1"/>
</dbReference>
<evidence type="ECO:0000256" key="7">
    <source>
        <dbReference type="ARBA" id="ARBA00023163"/>
    </source>
</evidence>
<dbReference type="SMART" id="SM00614">
    <property type="entry name" value="ZnF_BED"/>
    <property type="match status" value="1"/>
</dbReference>
<keyword evidence="2" id="KW-0479">Metal-binding</keyword>
<feature type="domain" description="HAT C-terminal dimerisation" evidence="11">
    <location>
        <begin position="554"/>
        <end position="631"/>
    </location>
</feature>
<evidence type="ECO:0000256" key="5">
    <source>
        <dbReference type="ARBA" id="ARBA00023015"/>
    </source>
</evidence>
<dbReference type="SUPFAM" id="SSF53098">
    <property type="entry name" value="Ribonuclease H-like"/>
    <property type="match status" value="1"/>
</dbReference>
<dbReference type="GO" id="GO:0003677">
    <property type="term" value="F:DNA binding"/>
    <property type="evidence" value="ECO:0007669"/>
    <property type="project" value="UniProtKB-KW"/>
</dbReference>
<dbReference type="InterPro" id="IPR003656">
    <property type="entry name" value="Znf_BED"/>
</dbReference>
<accession>A0ABD1KMI8</accession>
<keyword evidence="5" id="KW-0805">Transcription regulation</keyword>
<organism evidence="12 13">
    <name type="scientific">Coilia grayii</name>
    <name type="common">Gray's grenadier anchovy</name>
    <dbReference type="NCBI Taxonomy" id="363190"/>
    <lineage>
        <taxon>Eukaryota</taxon>
        <taxon>Metazoa</taxon>
        <taxon>Chordata</taxon>
        <taxon>Craniata</taxon>
        <taxon>Vertebrata</taxon>
        <taxon>Euteleostomi</taxon>
        <taxon>Actinopterygii</taxon>
        <taxon>Neopterygii</taxon>
        <taxon>Teleostei</taxon>
        <taxon>Clupei</taxon>
        <taxon>Clupeiformes</taxon>
        <taxon>Clupeoidei</taxon>
        <taxon>Engraulidae</taxon>
        <taxon>Coilinae</taxon>
        <taxon>Coilia</taxon>
    </lineage>
</organism>
<keyword evidence="6" id="KW-0238">DNA-binding</keyword>
<gene>
    <name evidence="12" type="ORF">ACEWY4_004772</name>
</gene>
<evidence type="ECO:0000256" key="4">
    <source>
        <dbReference type="ARBA" id="ARBA00022833"/>
    </source>
</evidence>
<protein>
    <recommendedName>
        <fullName evidence="14">BED-type domain-containing protein</fullName>
    </recommendedName>
</protein>
<dbReference type="InterPro" id="IPR052035">
    <property type="entry name" value="ZnF_BED_domain_contain"/>
</dbReference>
<evidence type="ECO:0000259" key="10">
    <source>
        <dbReference type="Pfam" id="PF02892"/>
    </source>
</evidence>
<evidence type="ECO:0000256" key="8">
    <source>
        <dbReference type="ARBA" id="ARBA00023242"/>
    </source>
</evidence>
<dbReference type="InterPro" id="IPR008906">
    <property type="entry name" value="HATC_C_dom"/>
</dbReference>
<dbReference type="InterPro" id="IPR012337">
    <property type="entry name" value="RNaseH-like_sf"/>
</dbReference>
<keyword evidence="4" id="KW-0862">Zinc</keyword>
<comment type="subcellular location">
    <subcellularLocation>
        <location evidence="1">Nucleus</location>
    </subcellularLocation>
</comment>
<keyword evidence="3" id="KW-0863">Zinc-finger</keyword>
<evidence type="ECO:0000256" key="9">
    <source>
        <dbReference type="SAM" id="MobiDB-lite"/>
    </source>
</evidence>
<name>A0ABD1KMI8_9TELE</name>
<reference evidence="12 13" key="1">
    <citation type="submission" date="2024-09" db="EMBL/GenBank/DDBJ databases">
        <title>A chromosome-level genome assembly of Gray's grenadier anchovy, Coilia grayii.</title>
        <authorList>
            <person name="Fu Z."/>
        </authorList>
    </citation>
    <scope>NUCLEOTIDE SEQUENCE [LARGE SCALE GENOMIC DNA]</scope>
    <source>
        <strain evidence="12">G4</strain>
        <tissue evidence="12">Muscle</tissue>
    </source>
</reference>
<keyword evidence="8" id="KW-0539">Nucleus</keyword>
<evidence type="ECO:0000256" key="1">
    <source>
        <dbReference type="ARBA" id="ARBA00004123"/>
    </source>
</evidence>
<comment type="caution">
    <text evidence="12">The sequence shown here is derived from an EMBL/GenBank/DDBJ whole genome shotgun (WGS) entry which is preliminary data.</text>
</comment>
<evidence type="ECO:0000313" key="12">
    <source>
        <dbReference type="EMBL" id="KAL2100378.1"/>
    </source>
</evidence>
<dbReference type="SUPFAM" id="SSF57667">
    <property type="entry name" value="beta-beta-alpha zinc fingers"/>
    <property type="match status" value="1"/>
</dbReference>
<dbReference type="AlphaFoldDB" id="A0ABD1KMI8"/>
<evidence type="ECO:0000256" key="2">
    <source>
        <dbReference type="ARBA" id="ARBA00022723"/>
    </source>
</evidence>
<dbReference type="PANTHER" id="PTHR46481">
    <property type="entry name" value="ZINC FINGER BED DOMAIN-CONTAINING PROTEIN 4"/>
    <property type="match status" value="1"/>
</dbReference>
<dbReference type="GO" id="GO:0005634">
    <property type="term" value="C:nucleus"/>
    <property type="evidence" value="ECO:0007669"/>
    <property type="project" value="UniProtKB-SubCell"/>
</dbReference>
<feature type="compositionally biased region" description="Polar residues" evidence="9">
    <location>
        <begin position="494"/>
        <end position="507"/>
    </location>
</feature>
<keyword evidence="13" id="KW-1185">Reference proteome</keyword>
<evidence type="ECO:0000313" key="13">
    <source>
        <dbReference type="Proteomes" id="UP001591681"/>
    </source>
</evidence>
<dbReference type="Pfam" id="PF02892">
    <property type="entry name" value="zf-BED"/>
    <property type="match status" value="1"/>
</dbReference>
<feature type="domain" description="BED-type" evidence="10">
    <location>
        <begin position="26"/>
        <end position="69"/>
    </location>
</feature>
<evidence type="ECO:0000256" key="6">
    <source>
        <dbReference type="ARBA" id="ARBA00023125"/>
    </source>
</evidence>
<dbReference type="InterPro" id="IPR036236">
    <property type="entry name" value="Znf_C2H2_sf"/>
</dbReference>
<dbReference type="Pfam" id="PF05699">
    <property type="entry name" value="Dimer_Tnp_hAT"/>
    <property type="match status" value="1"/>
</dbReference>
<evidence type="ECO:0000256" key="3">
    <source>
        <dbReference type="ARBA" id="ARBA00022771"/>
    </source>
</evidence>
<evidence type="ECO:0008006" key="14">
    <source>
        <dbReference type="Google" id="ProtNLM"/>
    </source>
</evidence>
<dbReference type="GO" id="GO:0008270">
    <property type="term" value="F:zinc ion binding"/>
    <property type="evidence" value="ECO:0007669"/>
    <property type="project" value="UniProtKB-KW"/>
</dbReference>